<dbReference type="PANTHER" id="PTHR10956">
    <property type="entry name" value="60S RIBOSOMAL PROTEIN L31"/>
    <property type="match status" value="1"/>
</dbReference>
<keyword evidence="2" id="KW-0689">Ribosomal protein</keyword>
<gene>
    <name evidence="4" type="ORF">PCOR1329_LOCUS59210</name>
</gene>
<proteinExistence type="inferred from homology"/>
<keyword evidence="5" id="KW-1185">Reference proteome</keyword>
<organism evidence="4 5">
    <name type="scientific">Prorocentrum cordatum</name>
    <dbReference type="NCBI Taxonomy" id="2364126"/>
    <lineage>
        <taxon>Eukaryota</taxon>
        <taxon>Sar</taxon>
        <taxon>Alveolata</taxon>
        <taxon>Dinophyceae</taxon>
        <taxon>Prorocentrales</taxon>
        <taxon>Prorocentraceae</taxon>
        <taxon>Prorocentrum</taxon>
    </lineage>
</organism>
<feature type="non-terminal residue" evidence="4">
    <location>
        <position position="1"/>
    </location>
</feature>
<dbReference type="Pfam" id="PF01198">
    <property type="entry name" value="Ribosomal_L31e"/>
    <property type="match status" value="1"/>
</dbReference>
<comment type="similarity">
    <text evidence="1">Belongs to the eukaryotic ribosomal protein eL31 family.</text>
</comment>
<evidence type="ECO:0000313" key="5">
    <source>
        <dbReference type="Proteomes" id="UP001189429"/>
    </source>
</evidence>
<evidence type="ECO:0000256" key="3">
    <source>
        <dbReference type="ARBA" id="ARBA00023274"/>
    </source>
</evidence>
<protein>
    <recommendedName>
        <fullName evidence="6">60S ribosomal protein L31</fullName>
    </recommendedName>
</protein>
<dbReference type="Gene3D" id="3.10.440.10">
    <property type="match status" value="1"/>
</dbReference>
<dbReference type="InterPro" id="IPR023621">
    <property type="entry name" value="Ribosomal_eL31_dom_sf"/>
</dbReference>
<keyword evidence="3" id="KW-0687">Ribonucleoprotein</keyword>
<dbReference type="InterPro" id="IPR000054">
    <property type="entry name" value="Ribosomal_eL31"/>
</dbReference>
<accession>A0ABN9VPF2</accession>
<dbReference type="PANTHER" id="PTHR10956:SF0">
    <property type="entry name" value="60S RIBOSOMAL PROTEIN L31"/>
    <property type="match status" value="1"/>
</dbReference>
<reference evidence="4" key="1">
    <citation type="submission" date="2023-10" db="EMBL/GenBank/DDBJ databases">
        <authorList>
            <person name="Chen Y."/>
            <person name="Shah S."/>
            <person name="Dougan E. K."/>
            <person name="Thang M."/>
            <person name="Chan C."/>
        </authorList>
    </citation>
    <scope>NUCLEOTIDE SEQUENCE [LARGE SCALE GENOMIC DNA]</scope>
</reference>
<comment type="caution">
    <text evidence="4">The sequence shown here is derived from an EMBL/GenBank/DDBJ whole genome shotgun (WGS) entry which is preliminary data.</text>
</comment>
<dbReference type="EMBL" id="CAUYUJ010017375">
    <property type="protein sequence ID" value="CAK0874247.1"/>
    <property type="molecule type" value="Genomic_DNA"/>
</dbReference>
<dbReference type="Proteomes" id="UP001189429">
    <property type="component" value="Unassembled WGS sequence"/>
</dbReference>
<dbReference type="CDD" id="cd00463">
    <property type="entry name" value="Ribosomal_L31e"/>
    <property type="match status" value="1"/>
</dbReference>
<evidence type="ECO:0008006" key="6">
    <source>
        <dbReference type="Google" id="ProtNLM"/>
    </source>
</evidence>
<dbReference type="SMART" id="SM01380">
    <property type="entry name" value="Ribosomal_L31e"/>
    <property type="match status" value="1"/>
</dbReference>
<evidence type="ECO:0000256" key="2">
    <source>
        <dbReference type="ARBA" id="ARBA00022980"/>
    </source>
</evidence>
<evidence type="ECO:0000256" key="1">
    <source>
        <dbReference type="ARBA" id="ARBA00010808"/>
    </source>
</evidence>
<dbReference type="NCBIfam" id="NF002258">
    <property type="entry name" value="PRK01192.1-1"/>
    <property type="match status" value="1"/>
</dbReference>
<dbReference type="SUPFAM" id="SSF54575">
    <property type="entry name" value="Ribosomal protein L31e"/>
    <property type="match status" value="1"/>
</dbReference>
<evidence type="ECO:0000313" key="4">
    <source>
        <dbReference type="EMBL" id="CAK0874247.1"/>
    </source>
</evidence>
<name>A0ABN9VPF2_9DINO</name>
<sequence>SSAGATGLASREPRAPRARRLEPVCGCWRTEALLAAEATPSGMAPSTKKGRKGQEPVTRDYTIHMHKLLHKVQFKKRATRAIREIRKFATRAMSTKDVRIDTKLNKFVWSNGIRNIPKRIRVRMARKRNEDEDATDKTFTLVQHVPVDSFKNLQTETVRDD</sequence>